<accession>A0A8J2T6R1</accession>
<feature type="region of interest" description="Disordered" evidence="1">
    <location>
        <begin position="1"/>
        <end position="43"/>
    </location>
</feature>
<name>A0A8J2T6R1_ZYGB2</name>
<feature type="region of interest" description="Disordered" evidence="1">
    <location>
        <begin position="63"/>
        <end position="89"/>
    </location>
</feature>
<gene>
    <name evidence="2" type="ORF">BN860_03950g</name>
</gene>
<organism evidence="2 3">
    <name type="scientific">Zygosaccharomyces bailii (strain CLIB 213 / ATCC 58445 / CBS 680 / BCRC 21525 / NBRC 1098 / NCYC 1416 / NRRL Y-2227)</name>
    <dbReference type="NCBI Taxonomy" id="1333698"/>
    <lineage>
        <taxon>Eukaryota</taxon>
        <taxon>Fungi</taxon>
        <taxon>Dikarya</taxon>
        <taxon>Ascomycota</taxon>
        <taxon>Saccharomycotina</taxon>
        <taxon>Saccharomycetes</taxon>
        <taxon>Saccharomycetales</taxon>
        <taxon>Saccharomycetaceae</taxon>
        <taxon>Zygosaccharomyces</taxon>
    </lineage>
</organism>
<dbReference type="OrthoDB" id="4054682at2759"/>
<feature type="compositionally biased region" description="Basic and acidic residues" evidence="1">
    <location>
        <begin position="63"/>
        <end position="81"/>
    </location>
</feature>
<reference evidence="3" key="1">
    <citation type="journal article" date="2013" name="Genome Announc.">
        <title>Genome sequence of the food spoilage yeast Zygosaccharomyces bailii CLIB 213(T).</title>
        <authorList>
            <person name="Galeote V."/>
            <person name="Bigey F."/>
            <person name="Devillers H."/>
            <person name="Neuveglise C."/>
            <person name="Dequin S."/>
        </authorList>
    </citation>
    <scope>NUCLEOTIDE SEQUENCE [LARGE SCALE GENOMIC DNA]</scope>
    <source>
        <strain evidence="3">CLIB 213 / ATCC 58445 / CBS 680 / CCRC 21525 / NBRC 1098 / NCYC 1416 / NRRL Y-2227</strain>
    </source>
</reference>
<feature type="compositionally biased region" description="Polar residues" evidence="1">
    <location>
        <begin position="1"/>
        <end position="26"/>
    </location>
</feature>
<proteinExistence type="predicted"/>
<feature type="compositionally biased region" description="Basic and acidic residues" evidence="1">
    <location>
        <begin position="29"/>
        <end position="43"/>
    </location>
</feature>
<dbReference type="AlphaFoldDB" id="A0A8J2T6R1"/>
<protein>
    <submittedName>
        <fullName evidence="2">BN860_03950g1_1</fullName>
    </submittedName>
</protein>
<dbReference type="Proteomes" id="UP000019375">
    <property type="component" value="Unassembled WGS sequence"/>
</dbReference>
<dbReference type="EMBL" id="HG316455">
    <property type="protein sequence ID" value="CDF88172.1"/>
    <property type="molecule type" value="Genomic_DNA"/>
</dbReference>
<keyword evidence="3" id="KW-1185">Reference proteome</keyword>
<evidence type="ECO:0000313" key="2">
    <source>
        <dbReference type="EMBL" id="CDF88172.1"/>
    </source>
</evidence>
<sequence length="89" mass="10469">MSQEKNQLSPTISHSPSVDHQGNSPPTQKPKDKNEHVIPWEERPHGVHVRCFAGYDLKFNGWIRRDVREQREEEERQKEDGHTEEDEAL</sequence>
<evidence type="ECO:0000256" key="1">
    <source>
        <dbReference type="SAM" id="MobiDB-lite"/>
    </source>
</evidence>
<evidence type="ECO:0000313" key="3">
    <source>
        <dbReference type="Proteomes" id="UP000019375"/>
    </source>
</evidence>